<feature type="transmembrane region" description="Helical" evidence="9">
    <location>
        <begin position="51"/>
        <end position="69"/>
    </location>
</feature>
<keyword evidence="5 9" id="KW-0812">Transmembrane</keyword>
<evidence type="ECO:0000256" key="3">
    <source>
        <dbReference type="ARBA" id="ARBA00022475"/>
    </source>
</evidence>
<feature type="domain" description="Tripartite ATP-independent periplasmic transporters DctQ component" evidence="10">
    <location>
        <begin position="28"/>
        <end position="160"/>
    </location>
</feature>
<dbReference type="EMBL" id="CP159578">
    <property type="protein sequence ID" value="XCJ79229.1"/>
    <property type="molecule type" value="Genomic_DNA"/>
</dbReference>
<feature type="transmembrane region" description="Helical" evidence="9">
    <location>
        <begin position="21"/>
        <end position="39"/>
    </location>
</feature>
<keyword evidence="3" id="KW-1003">Cell membrane</keyword>
<dbReference type="GO" id="GO:0005886">
    <property type="term" value="C:plasma membrane"/>
    <property type="evidence" value="ECO:0007669"/>
    <property type="project" value="UniProtKB-SubCell"/>
</dbReference>
<evidence type="ECO:0000313" key="11">
    <source>
        <dbReference type="EMBL" id="XCJ79229.1"/>
    </source>
</evidence>
<accession>A0AB74UCN2</accession>
<dbReference type="GO" id="GO:0022857">
    <property type="term" value="F:transmembrane transporter activity"/>
    <property type="evidence" value="ECO:0007669"/>
    <property type="project" value="UniProtKB-UniRule"/>
</dbReference>
<sequence length="168" mass="19151">MSNDTSCHRHDDRFSWDSLPAWLFMVVIGATTYEVVARYFFHSPTIWANELSLYVCAIAYIYAGGYVMRRDAHLRISILYDLAPPRLKRWLDIIQCLFIVGFSLAIGVSGAPEAWQAFIHTERFGTAWNAPIPMTVKPLLVLCGLTMAVLAIANLRRRLRDSDQEVRS</sequence>
<evidence type="ECO:0000256" key="5">
    <source>
        <dbReference type="ARBA" id="ARBA00022692"/>
    </source>
</evidence>
<evidence type="ECO:0000256" key="4">
    <source>
        <dbReference type="ARBA" id="ARBA00022519"/>
    </source>
</evidence>
<keyword evidence="6 9" id="KW-1133">Transmembrane helix</keyword>
<comment type="similarity">
    <text evidence="8 9">Belongs to the TRAP transporter small permease family.</text>
</comment>
<keyword evidence="7 9" id="KW-0472">Membrane</keyword>
<organism evidence="11">
    <name type="scientific">Salinicola endophyticus</name>
    <dbReference type="NCBI Taxonomy" id="1949083"/>
    <lineage>
        <taxon>Bacteria</taxon>
        <taxon>Pseudomonadati</taxon>
        <taxon>Pseudomonadota</taxon>
        <taxon>Gammaproteobacteria</taxon>
        <taxon>Oceanospirillales</taxon>
        <taxon>Halomonadaceae</taxon>
        <taxon>Salinicola</taxon>
    </lineage>
</organism>
<evidence type="ECO:0000256" key="6">
    <source>
        <dbReference type="ARBA" id="ARBA00022989"/>
    </source>
</evidence>
<keyword evidence="2 9" id="KW-0813">Transport</keyword>
<evidence type="ECO:0000256" key="7">
    <source>
        <dbReference type="ARBA" id="ARBA00023136"/>
    </source>
</evidence>
<evidence type="ECO:0000256" key="8">
    <source>
        <dbReference type="ARBA" id="ARBA00038436"/>
    </source>
</evidence>
<evidence type="ECO:0000256" key="9">
    <source>
        <dbReference type="RuleBase" id="RU369079"/>
    </source>
</evidence>
<keyword evidence="4 9" id="KW-0997">Cell inner membrane</keyword>
<evidence type="ECO:0000256" key="2">
    <source>
        <dbReference type="ARBA" id="ARBA00022448"/>
    </source>
</evidence>
<evidence type="ECO:0000256" key="1">
    <source>
        <dbReference type="ARBA" id="ARBA00004429"/>
    </source>
</evidence>
<dbReference type="RefSeq" id="WP_353980174.1">
    <property type="nucleotide sequence ID" value="NZ_CP159578.1"/>
</dbReference>
<proteinExistence type="inferred from homology"/>
<protein>
    <recommendedName>
        <fullName evidence="9">TRAP transporter small permease protein</fullName>
    </recommendedName>
</protein>
<gene>
    <name evidence="11" type="ORF">ABV408_17580</name>
</gene>
<dbReference type="InterPro" id="IPR055348">
    <property type="entry name" value="DctQ"/>
</dbReference>
<reference evidence="11" key="1">
    <citation type="submission" date="2024-06" db="EMBL/GenBank/DDBJ databases">
        <title>Complete genome of Salinicola endophyticus HNIBRBA4755.</title>
        <authorList>
            <person name="Shin S.Y."/>
            <person name="Kang H."/>
            <person name="Song J."/>
        </authorList>
    </citation>
    <scope>NUCLEOTIDE SEQUENCE</scope>
    <source>
        <strain evidence="11">HNIBRBA4755</strain>
    </source>
</reference>
<comment type="function">
    <text evidence="9">Part of the tripartite ATP-independent periplasmic (TRAP) transport system.</text>
</comment>
<feature type="transmembrane region" description="Helical" evidence="9">
    <location>
        <begin position="132"/>
        <end position="153"/>
    </location>
</feature>
<name>A0AB74UCN2_9GAMM</name>
<dbReference type="AlphaFoldDB" id="A0AB74UCN2"/>
<dbReference type="PANTHER" id="PTHR35011">
    <property type="entry name" value="2,3-DIKETO-L-GULONATE TRAP TRANSPORTER SMALL PERMEASE PROTEIN YIAM"/>
    <property type="match status" value="1"/>
</dbReference>
<dbReference type="InterPro" id="IPR007387">
    <property type="entry name" value="TRAP_DctQ"/>
</dbReference>
<comment type="subunit">
    <text evidence="9">The complex comprises the extracytoplasmic solute receptor protein and the two transmembrane proteins.</text>
</comment>
<feature type="transmembrane region" description="Helical" evidence="9">
    <location>
        <begin position="90"/>
        <end position="112"/>
    </location>
</feature>
<comment type="subcellular location">
    <subcellularLocation>
        <location evidence="1 9">Cell inner membrane</location>
        <topology evidence="1 9">Multi-pass membrane protein</topology>
    </subcellularLocation>
</comment>
<evidence type="ECO:0000259" key="10">
    <source>
        <dbReference type="Pfam" id="PF04290"/>
    </source>
</evidence>
<dbReference type="Pfam" id="PF04290">
    <property type="entry name" value="DctQ"/>
    <property type="match status" value="1"/>
</dbReference>